<evidence type="ECO:0000313" key="3">
    <source>
        <dbReference type="EMBL" id="BAH52769.1"/>
    </source>
</evidence>
<dbReference type="STRING" id="632772.ROP_45220"/>
<dbReference type="AlphaFoldDB" id="C1BAR6"/>
<reference evidence="3 4" key="1">
    <citation type="submission" date="2009-03" db="EMBL/GenBank/DDBJ databases">
        <title>Comparison of the complete genome sequences of Rhodococcus erythropolis PR4 and Rhodococcus opacus B4.</title>
        <authorList>
            <person name="Takarada H."/>
            <person name="Sekine M."/>
            <person name="Hosoyama A."/>
            <person name="Yamada R."/>
            <person name="Fujisawa T."/>
            <person name="Omata S."/>
            <person name="Shimizu A."/>
            <person name="Tsukatani N."/>
            <person name="Tanikawa S."/>
            <person name="Fujita N."/>
            <person name="Harayama S."/>
        </authorList>
    </citation>
    <scope>NUCLEOTIDE SEQUENCE [LARGE SCALE GENOMIC DNA]</scope>
    <source>
        <strain evidence="3 4">B4</strain>
    </source>
</reference>
<dbReference type="Gene3D" id="6.10.30.10">
    <property type="match status" value="1"/>
</dbReference>
<sequence length="248" mass="27381">MAHVPEALIDLIVEHGRMTVAGDHDGLIADFLPDRVGQLLTSATVPADLVRAQLVSTEAGPDGEVVAVTKYTDVRGESVELRACWVPFGGSWRVTRVRNIPETRPWMNEYGPSPDGVDQEHWAGLANGELRLQRCGDCTEWIWAPRPMCPHCRSLNTTWETVDPAGRIYSWTRTWQNFSPETAGHLPYVVVLVELAQAGNSRVLGVLEDTDGREVRIGMSVQGKIDTPPPGTTGSPLVRWHVAEGEWQ</sequence>
<accession>C1BAR6</accession>
<dbReference type="SUPFAM" id="SSF50249">
    <property type="entry name" value="Nucleic acid-binding proteins"/>
    <property type="match status" value="1"/>
</dbReference>
<feature type="domain" description="ChsH2 rubredoxin-like zinc ribbon" evidence="2">
    <location>
        <begin position="122"/>
        <end position="156"/>
    </location>
</feature>
<evidence type="ECO:0000259" key="2">
    <source>
        <dbReference type="Pfam" id="PF12172"/>
    </source>
</evidence>
<proteinExistence type="predicted"/>
<dbReference type="PANTHER" id="PTHR34075:SF5">
    <property type="entry name" value="BLR3430 PROTEIN"/>
    <property type="match status" value="1"/>
</dbReference>
<dbReference type="RefSeq" id="WP_012691692.1">
    <property type="nucleotide sequence ID" value="NC_012522.1"/>
</dbReference>
<dbReference type="Pfam" id="PF12172">
    <property type="entry name" value="zf-ChsH2"/>
    <property type="match status" value="1"/>
</dbReference>
<name>C1BAR6_RHOOB</name>
<dbReference type="InterPro" id="IPR012340">
    <property type="entry name" value="NA-bd_OB-fold"/>
</dbReference>
<dbReference type="PATRIC" id="fig|632772.20.peg.4732"/>
<dbReference type="Pfam" id="PF01796">
    <property type="entry name" value="OB_ChsH2_C"/>
    <property type="match status" value="1"/>
</dbReference>
<protein>
    <recommendedName>
        <fullName evidence="5">DNA-binding protein</fullName>
    </recommendedName>
</protein>
<dbReference type="OrthoDB" id="4560079at2"/>
<gene>
    <name evidence="3" type="ordered locus">ROP_45220</name>
</gene>
<dbReference type="HOGENOM" id="CLU_1080283_0_0_11"/>
<organism evidence="3 4">
    <name type="scientific">Rhodococcus opacus (strain B4)</name>
    <dbReference type="NCBI Taxonomy" id="632772"/>
    <lineage>
        <taxon>Bacteria</taxon>
        <taxon>Bacillati</taxon>
        <taxon>Actinomycetota</taxon>
        <taxon>Actinomycetes</taxon>
        <taxon>Mycobacteriales</taxon>
        <taxon>Nocardiaceae</taxon>
        <taxon>Rhodococcus</taxon>
    </lineage>
</organism>
<evidence type="ECO:0000259" key="1">
    <source>
        <dbReference type="Pfam" id="PF01796"/>
    </source>
</evidence>
<evidence type="ECO:0000313" key="4">
    <source>
        <dbReference type="Proteomes" id="UP000002212"/>
    </source>
</evidence>
<dbReference type="InterPro" id="IPR022002">
    <property type="entry name" value="ChsH2_Znr"/>
</dbReference>
<dbReference type="InterPro" id="IPR002878">
    <property type="entry name" value="ChsH2_C"/>
</dbReference>
<dbReference type="PANTHER" id="PTHR34075">
    <property type="entry name" value="BLR3430 PROTEIN"/>
    <property type="match status" value="1"/>
</dbReference>
<dbReference type="KEGG" id="rop:ROP_45220"/>
<dbReference type="InterPro" id="IPR052513">
    <property type="entry name" value="Thioester_dehydratase-like"/>
</dbReference>
<dbReference type="Proteomes" id="UP000002212">
    <property type="component" value="Chromosome"/>
</dbReference>
<dbReference type="EMBL" id="AP011115">
    <property type="protein sequence ID" value="BAH52769.1"/>
    <property type="molecule type" value="Genomic_DNA"/>
</dbReference>
<feature type="domain" description="ChsH2 C-terminal OB-fold" evidence="1">
    <location>
        <begin position="159"/>
        <end position="222"/>
    </location>
</feature>
<evidence type="ECO:0008006" key="5">
    <source>
        <dbReference type="Google" id="ProtNLM"/>
    </source>
</evidence>